<organism evidence="17 18">
    <name type="scientific">Sporomusa termitida</name>
    <dbReference type="NCBI Taxonomy" id="2377"/>
    <lineage>
        <taxon>Bacteria</taxon>
        <taxon>Bacillati</taxon>
        <taxon>Bacillota</taxon>
        <taxon>Negativicutes</taxon>
        <taxon>Selenomonadales</taxon>
        <taxon>Sporomusaceae</taxon>
        <taxon>Sporomusa</taxon>
    </lineage>
</organism>
<dbReference type="GO" id="GO:0015031">
    <property type="term" value="P:protein transport"/>
    <property type="evidence" value="ECO:0007669"/>
    <property type="project" value="UniProtKB-UniRule"/>
</dbReference>
<dbReference type="InterPro" id="IPR037041">
    <property type="entry name" value="Trigger_fac_C_sf"/>
</dbReference>
<dbReference type="OrthoDB" id="9767721at2"/>
<keyword evidence="9 12" id="KW-0131">Cell cycle</keyword>
<dbReference type="InterPro" id="IPR008881">
    <property type="entry name" value="Trigger_fac_ribosome-bd_bac"/>
</dbReference>
<protein>
    <recommendedName>
        <fullName evidence="4 12">Trigger factor</fullName>
        <shortName evidence="12">TF</shortName>
        <ecNumber evidence="3 12">5.2.1.8</ecNumber>
    </recommendedName>
    <alternativeName>
        <fullName evidence="11 12">PPIase</fullName>
    </alternativeName>
</protein>
<comment type="domain">
    <text evidence="12">Consists of 3 domains; the N-terminus binds the ribosome, the middle domain has PPIase activity, while the C-terminus has intrinsic chaperone activity on its own.</text>
</comment>
<keyword evidence="7 12" id="KW-0143">Chaperone</keyword>
<evidence type="ECO:0000256" key="4">
    <source>
        <dbReference type="ARBA" id="ARBA00016902"/>
    </source>
</evidence>
<dbReference type="NCBIfam" id="TIGR00115">
    <property type="entry name" value="tig"/>
    <property type="match status" value="1"/>
</dbReference>
<keyword evidence="6 12" id="KW-0697">Rotamase</keyword>
<dbReference type="GO" id="GO:0005737">
    <property type="term" value="C:cytoplasm"/>
    <property type="evidence" value="ECO:0007669"/>
    <property type="project" value="UniProtKB-SubCell"/>
</dbReference>
<evidence type="ECO:0000256" key="14">
    <source>
        <dbReference type="RuleBase" id="RU003914"/>
    </source>
</evidence>
<evidence type="ECO:0000256" key="9">
    <source>
        <dbReference type="ARBA" id="ARBA00023306"/>
    </source>
</evidence>
<dbReference type="Gene3D" id="3.30.70.1050">
    <property type="entry name" value="Trigger factor ribosome-binding domain"/>
    <property type="match status" value="1"/>
</dbReference>
<dbReference type="KEGG" id="sted:SPTER_41440"/>
<accession>A0A517DZC7</accession>
<sequence>MNTTLEKVEYGEAHLKLVIAAATMEAGLEKSYKKNVVKYNIPGFRNGAAPRTILESKFGAEIFLADALAFVVPNEYYAAIKHFALNIAGEPDIEVGYIEKGKPVSVKVRVPVKPEIALGKLEGLEVKVPKAAEVTAKAIDMYLQNLCFRNKRIVDKANEAVAMGDTVTIDYEYSVQGTAMSEKEKDFKLTLGSGNFFPGFAEKLVGARKGDKLNVEISFPREHAIVQIAGKNATFKVTVNKVENIQLRELNDQFAQEIANLNSLAELRLDSKNKLLAMASQQAENAKKQAVINALLAKSPFTVSDLVIRPRAQAMLAELSNQLQAQGGSIDLYLQMVNSTADNLKQKIWEDAKIITKSICILEKLVEAKDFAVSAEELNTGIKTFAASIGMDTKNAQKNLGPLVEKVLFDLKANKAIQYLLDHAVIKTDIF</sequence>
<feature type="domain" description="PPIase FKBP-type" evidence="16">
    <location>
        <begin position="164"/>
        <end position="248"/>
    </location>
</feature>
<dbReference type="GO" id="GO:0003755">
    <property type="term" value="F:peptidyl-prolyl cis-trans isomerase activity"/>
    <property type="evidence" value="ECO:0007669"/>
    <property type="project" value="UniProtKB-UniRule"/>
</dbReference>
<dbReference type="HAMAP" id="MF_00303">
    <property type="entry name" value="Trigger_factor_Tig"/>
    <property type="match status" value="1"/>
</dbReference>
<dbReference type="Pfam" id="PF00254">
    <property type="entry name" value="FKBP_C"/>
    <property type="match status" value="1"/>
</dbReference>
<dbReference type="GO" id="GO:0006457">
    <property type="term" value="P:protein folding"/>
    <property type="evidence" value="ECO:0007669"/>
    <property type="project" value="UniProtKB-UniRule"/>
</dbReference>
<dbReference type="Gene3D" id="1.10.3120.10">
    <property type="entry name" value="Trigger factor, C-terminal domain"/>
    <property type="match status" value="1"/>
</dbReference>
<dbReference type="InterPro" id="IPR001179">
    <property type="entry name" value="PPIase_FKBP_dom"/>
</dbReference>
<dbReference type="InterPro" id="IPR046357">
    <property type="entry name" value="PPIase_dom_sf"/>
</dbReference>
<comment type="function">
    <text evidence="10 12">Involved in protein export. Acts as a chaperone by maintaining the newly synthesized protein in an open conformation. Functions as a peptidyl-prolyl cis-trans isomerase.</text>
</comment>
<dbReference type="EMBL" id="CP036259">
    <property type="protein sequence ID" value="QDR82714.1"/>
    <property type="molecule type" value="Genomic_DNA"/>
</dbReference>
<dbReference type="Proteomes" id="UP000320776">
    <property type="component" value="Chromosome"/>
</dbReference>
<evidence type="ECO:0000256" key="6">
    <source>
        <dbReference type="ARBA" id="ARBA00023110"/>
    </source>
</evidence>
<dbReference type="Gene3D" id="3.10.50.40">
    <property type="match status" value="1"/>
</dbReference>
<evidence type="ECO:0000256" key="5">
    <source>
        <dbReference type="ARBA" id="ARBA00022618"/>
    </source>
</evidence>
<evidence type="ECO:0000313" key="18">
    <source>
        <dbReference type="Proteomes" id="UP000320776"/>
    </source>
</evidence>
<evidence type="ECO:0000256" key="8">
    <source>
        <dbReference type="ARBA" id="ARBA00023235"/>
    </source>
</evidence>
<evidence type="ECO:0000256" key="13">
    <source>
        <dbReference type="PROSITE-ProRule" id="PRU00277"/>
    </source>
</evidence>
<evidence type="ECO:0000256" key="12">
    <source>
        <dbReference type="HAMAP-Rule" id="MF_00303"/>
    </source>
</evidence>
<name>A0A517DZC7_9FIRM</name>
<evidence type="ECO:0000256" key="11">
    <source>
        <dbReference type="ARBA" id="ARBA00029986"/>
    </source>
</evidence>
<reference evidence="17 18" key="1">
    <citation type="submission" date="2019-02" db="EMBL/GenBank/DDBJ databases">
        <title>Closed genome of Sporomusa termitida DSM 4440.</title>
        <authorList>
            <person name="Poehlein A."/>
            <person name="Daniel R."/>
        </authorList>
    </citation>
    <scope>NUCLEOTIDE SEQUENCE [LARGE SCALE GENOMIC DNA]</scope>
    <source>
        <strain evidence="17 18">DSM 4440</strain>
    </source>
</reference>
<dbReference type="InterPro" id="IPR008880">
    <property type="entry name" value="Trigger_fac_C"/>
</dbReference>
<keyword evidence="12" id="KW-0963">Cytoplasm</keyword>
<dbReference type="SUPFAM" id="SSF54534">
    <property type="entry name" value="FKBP-like"/>
    <property type="match status" value="1"/>
</dbReference>
<dbReference type="Pfam" id="PF05698">
    <property type="entry name" value="Trigger_C"/>
    <property type="match status" value="1"/>
</dbReference>
<proteinExistence type="inferred from homology"/>
<comment type="catalytic activity">
    <reaction evidence="1 12 13">
        <text>[protein]-peptidylproline (omega=180) = [protein]-peptidylproline (omega=0)</text>
        <dbReference type="Rhea" id="RHEA:16237"/>
        <dbReference type="Rhea" id="RHEA-COMP:10747"/>
        <dbReference type="Rhea" id="RHEA-COMP:10748"/>
        <dbReference type="ChEBI" id="CHEBI:83833"/>
        <dbReference type="ChEBI" id="CHEBI:83834"/>
        <dbReference type="EC" id="5.2.1.8"/>
    </reaction>
</comment>
<dbReference type="PIRSF" id="PIRSF003095">
    <property type="entry name" value="Trigger_factor"/>
    <property type="match status" value="1"/>
</dbReference>
<keyword evidence="8 12" id="KW-0413">Isomerase</keyword>
<keyword evidence="18" id="KW-1185">Reference proteome</keyword>
<dbReference type="InterPro" id="IPR027304">
    <property type="entry name" value="Trigger_fact/SurA_dom_sf"/>
</dbReference>
<dbReference type="InterPro" id="IPR036611">
    <property type="entry name" value="Trigger_fac_ribosome-bd_sf"/>
</dbReference>
<dbReference type="GO" id="GO:0051301">
    <property type="term" value="P:cell division"/>
    <property type="evidence" value="ECO:0007669"/>
    <property type="project" value="UniProtKB-KW"/>
</dbReference>
<evidence type="ECO:0000256" key="7">
    <source>
        <dbReference type="ARBA" id="ARBA00023186"/>
    </source>
</evidence>
<dbReference type="EC" id="5.2.1.8" evidence="3 12"/>
<evidence type="ECO:0000256" key="3">
    <source>
        <dbReference type="ARBA" id="ARBA00013194"/>
    </source>
</evidence>
<comment type="subcellular location">
    <subcellularLocation>
        <location evidence="12">Cytoplasm</location>
    </subcellularLocation>
    <text evidence="12">About half TF is bound to the ribosome near the polypeptide exit tunnel while the other half is free in the cytoplasm.</text>
</comment>
<dbReference type="PROSITE" id="PS50059">
    <property type="entry name" value="FKBP_PPIASE"/>
    <property type="match status" value="1"/>
</dbReference>
<dbReference type="SUPFAM" id="SSF109998">
    <property type="entry name" value="Triger factor/SurA peptide-binding domain-like"/>
    <property type="match status" value="1"/>
</dbReference>
<dbReference type="InterPro" id="IPR005215">
    <property type="entry name" value="Trig_fac"/>
</dbReference>
<keyword evidence="5 12" id="KW-0132">Cell division</keyword>
<dbReference type="SUPFAM" id="SSF102735">
    <property type="entry name" value="Trigger factor ribosome-binding domain"/>
    <property type="match status" value="1"/>
</dbReference>
<evidence type="ECO:0000256" key="1">
    <source>
        <dbReference type="ARBA" id="ARBA00000971"/>
    </source>
</evidence>
<dbReference type="Pfam" id="PF05697">
    <property type="entry name" value="Trigger_N"/>
    <property type="match status" value="1"/>
</dbReference>
<keyword evidence="15" id="KW-0175">Coiled coil</keyword>
<dbReference type="AlphaFoldDB" id="A0A517DZC7"/>
<evidence type="ECO:0000313" key="17">
    <source>
        <dbReference type="EMBL" id="QDR82714.1"/>
    </source>
</evidence>
<comment type="similarity">
    <text evidence="2 12 14">Belongs to the FKBP-type PPIase family. Tig subfamily.</text>
</comment>
<feature type="coiled-coil region" evidence="15">
    <location>
        <begin position="247"/>
        <end position="289"/>
    </location>
</feature>
<evidence type="ECO:0000259" key="16">
    <source>
        <dbReference type="PROSITE" id="PS50059"/>
    </source>
</evidence>
<evidence type="ECO:0000256" key="15">
    <source>
        <dbReference type="SAM" id="Coils"/>
    </source>
</evidence>
<gene>
    <name evidence="17" type="primary">tig_2</name>
    <name evidence="12" type="synonym">tig</name>
    <name evidence="17" type="ORF">SPTER_41440</name>
</gene>
<evidence type="ECO:0000256" key="10">
    <source>
        <dbReference type="ARBA" id="ARBA00024849"/>
    </source>
</evidence>
<dbReference type="RefSeq" id="WP_144352075.1">
    <property type="nucleotide sequence ID" value="NZ_CP036259.1"/>
</dbReference>
<evidence type="ECO:0000256" key="2">
    <source>
        <dbReference type="ARBA" id="ARBA00005464"/>
    </source>
</evidence>